<organism evidence="4 5">
    <name type="scientific">Streptomyces kasugaensis</name>
    <dbReference type="NCBI Taxonomy" id="1946"/>
    <lineage>
        <taxon>Bacteria</taxon>
        <taxon>Bacillati</taxon>
        <taxon>Actinomycetota</taxon>
        <taxon>Actinomycetes</taxon>
        <taxon>Kitasatosporales</taxon>
        <taxon>Streptomycetaceae</taxon>
        <taxon>Streptomyces</taxon>
    </lineage>
</organism>
<feature type="domain" description="AAA+ ATPase" evidence="3">
    <location>
        <begin position="1317"/>
        <end position="1510"/>
    </location>
</feature>
<dbReference type="Proteomes" id="UP000292452">
    <property type="component" value="Unassembled WGS sequence"/>
</dbReference>
<dbReference type="InterPro" id="IPR011704">
    <property type="entry name" value="ATPase_dyneun-rel_AAA"/>
</dbReference>
<dbReference type="InterPro" id="IPR027417">
    <property type="entry name" value="P-loop_NTPase"/>
</dbReference>
<keyword evidence="5" id="KW-1185">Reference proteome</keyword>
<dbReference type="EMBL" id="SIXH01000405">
    <property type="protein sequence ID" value="TBO55994.1"/>
    <property type="molecule type" value="Genomic_DNA"/>
</dbReference>
<evidence type="ECO:0000256" key="2">
    <source>
        <dbReference type="SAM" id="MobiDB-lite"/>
    </source>
</evidence>
<dbReference type="InterPro" id="IPR020958">
    <property type="entry name" value="DUF3686"/>
</dbReference>
<feature type="coiled-coil region" evidence="1">
    <location>
        <begin position="853"/>
        <end position="880"/>
    </location>
</feature>
<dbReference type="Pfam" id="PF25472">
    <property type="entry name" value="DUF7902"/>
    <property type="match status" value="1"/>
</dbReference>
<dbReference type="GO" id="GO:0016887">
    <property type="term" value="F:ATP hydrolysis activity"/>
    <property type="evidence" value="ECO:0007669"/>
    <property type="project" value="InterPro"/>
</dbReference>
<dbReference type="GO" id="GO:0005524">
    <property type="term" value="F:ATP binding"/>
    <property type="evidence" value="ECO:0007669"/>
    <property type="project" value="InterPro"/>
</dbReference>
<dbReference type="RefSeq" id="WP_131125605.1">
    <property type="nucleotide sequence ID" value="NZ_SIXH01000405.1"/>
</dbReference>
<feature type="region of interest" description="Disordered" evidence="2">
    <location>
        <begin position="1"/>
        <end position="27"/>
    </location>
</feature>
<evidence type="ECO:0000313" key="5">
    <source>
        <dbReference type="Proteomes" id="UP000292452"/>
    </source>
</evidence>
<keyword evidence="1" id="KW-0175">Coiled coil</keyword>
<evidence type="ECO:0000259" key="3">
    <source>
        <dbReference type="SMART" id="SM00382"/>
    </source>
</evidence>
<accession>A0A4Q9HME3</accession>
<name>A0A4Q9HME3_STRKA</name>
<sequence>MGNVNADSAPRTPDETPGTATPGGGLEAGTYEVLRDRLAAAAGELTARAQALNARRLQTFGGTELALLAADRLRTGEACVPRDVVQVGGLLLFGHHPPATAGEPTAVADVFALHRRTGDRFEAAGPDALPGLLDDPRFVRDFDELHRYYRQARLLQLRRTGALLLAVFRTGERLTDIRVLRWQLAADGTPGYLDAKGERDHTFPPAHDLTWTPATREDHVPGRHPHIAVQGAVYVSTSGGVLTLKAEDDTGTADGIHTEPVDEPLQSLADAEVAHARVGPLILLRIRPYKESAHRYLVFNTRTRQACRLDGIGQACRALPEDQGIVFPGGYYLTTGTTKTFDTDTTDLEFERAVFSPNGEDLLYVFHARAAGRTLLLPYNVIREEAAAPLTAHGYALFDDGTMAVLRAQGTDPARVHPVQVWRTPFTSDAYAAAQPEGDGPLARIGNAELVRGISDALAVARMAAEMAPAGAVFTAIEAAATRAADGHHWLGEAELGTLAEPLEAVRATAAQVIDEFERVTELRARAAQQLAEADTRTTALVRRVRGDQPGTADAWVRNLAELRHAQGHLATLREIRHIDLDRIDALSAALTDDLAATGRRAVAFLSGDDAFTATHRTVAELTAEAAAVPTVAEAAPLAERIDAQADGLRIVTEVVGTLDLADTTVRTSILARIGDVLGAVNRARATLDARRRTLAEAEGQEEFAAQFALLGQAVAGGLAAAATPEECDEQLGRLLLQVENLEARFGGLESSGAPEHGGAPPAQDDRLERIAAQREEIYEAFAARKQAQLDARARHTDRLVESARRVLATVTRRARALGTLDEVNAYFAADPLVAKVQATAGELRTLADPVRADELAGRLTAARQEAARALRDRADLYDETGTIRLGRHRFAVNTQPVDLTLVPYEGQLAFAVTGTDYRAAARDERLTADRAFWDQPLVSESPAVYRAEHLAALLLARAEAGEDALTVAALHTAAADGTLHTLVRQAAEARYDEGYDRGVHDHDATAVLTALLRLRAAAGLLRFTPSTRAAAQLFWHHGTDPHARTRWTTRAHSLARARAHFGRTAAAGDLAAELSDAAAGFLAAAGLLPDGAGTATAGLPAVGSYLFEELATGSPRFATGSAARALLAGFHRALGGPEAPAVKEFAEDLRALGADGLPGAEHLAARHQLVTGWLGAYADARDAPREDLAEAVAIEVCGPALARREIDDPVGCAVEGLLGSHPRIAADGTLPVRIDELLARTDDFRTTRVPAHRAYTRRRTELLDAERRRLQLARYRPEVMPAFVRNRLIDEVYLPLIGDNLAKQLGAAGEARRTDSQGLLLLLSPPGYGKTTLMEYVAARLGLVLVKVDGPALGHGTTSLDPAAAPDAAARREVAKISFALEMGSNVLLYLDDIQHTSPELLQKFIPLCDAQRRMEGVWDGEARSYDLRGKRFAVCMAGNPYTESGGRFRLPDMLANRADVWNLGDVLAGKEALFALSHIENALTANPVLAPLAARDRADTDLLVRLARGDATARADRLAHPYTPAELDQILAVLAKLLHVQETVLAVNRAYIDSAAQADATRTEPPFLLQGSYRNTNKLAARIVPVMNATEVEALIDDHYRGEAQTLTSGAEANLLKLAELRGRLTEEQARRWHQVKAGWREH</sequence>
<dbReference type="SUPFAM" id="SSF52540">
    <property type="entry name" value="P-loop containing nucleoside triphosphate hydrolases"/>
    <property type="match status" value="1"/>
</dbReference>
<protein>
    <submittedName>
        <fullName evidence="4">DNA repair ATPase</fullName>
    </submittedName>
</protein>
<dbReference type="SMART" id="SM00382">
    <property type="entry name" value="AAA"/>
    <property type="match status" value="1"/>
</dbReference>
<dbReference type="InterPro" id="IPR003593">
    <property type="entry name" value="AAA+_ATPase"/>
</dbReference>
<dbReference type="Gene3D" id="3.40.50.300">
    <property type="entry name" value="P-loop containing nucleotide triphosphate hydrolases"/>
    <property type="match status" value="1"/>
</dbReference>
<gene>
    <name evidence="4" type="ORF">EYS09_30265</name>
</gene>
<proteinExistence type="predicted"/>
<dbReference type="InterPro" id="IPR057224">
    <property type="entry name" value="DUF7902"/>
</dbReference>
<evidence type="ECO:0000313" key="4">
    <source>
        <dbReference type="EMBL" id="TBO55994.1"/>
    </source>
</evidence>
<reference evidence="4 5" key="1">
    <citation type="submission" date="2019-02" db="EMBL/GenBank/DDBJ databases">
        <title>Draft Genome Sequence of Streptomyces sp. AM-2504, identified by 16S rRNA comparative analysis as a Streptomyces Kasugaensis strain.</title>
        <authorList>
            <person name="Napolioni V."/>
            <person name="Giuliodori A.M."/>
            <person name="Spurio R."/>
            <person name="Fabbretti A."/>
        </authorList>
    </citation>
    <scope>NUCLEOTIDE SEQUENCE [LARGE SCALE GENOMIC DNA]</scope>
    <source>
        <strain evidence="4 5">AM-2504</strain>
    </source>
</reference>
<dbReference type="Pfam" id="PF12458">
    <property type="entry name" value="DUF3686"/>
    <property type="match status" value="1"/>
</dbReference>
<evidence type="ECO:0000256" key="1">
    <source>
        <dbReference type="SAM" id="Coils"/>
    </source>
</evidence>
<dbReference type="Pfam" id="PF07728">
    <property type="entry name" value="AAA_5"/>
    <property type="match status" value="1"/>
</dbReference>
<comment type="caution">
    <text evidence="4">The sequence shown here is derived from an EMBL/GenBank/DDBJ whole genome shotgun (WGS) entry which is preliminary data.</text>
</comment>